<proteinExistence type="predicted"/>
<dbReference type="InterPro" id="IPR019844">
    <property type="entry name" value="CSD_CS"/>
</dbReference>
<keyword evidence="6" id="KW-1185">Reference proteome</keyword>
<dbReference type="GO" id="GO:0003676">
    <property type="term" value="F:nucleic acid binding"/>
    <property type="evidence" value="ECO:0007669"/>
    <property type="project" value="InterPro"/>
</dbReference>
<dbReference type="PROSITE" id="PS00352">
    <property type="entry name" value="CSD_1"/>
    <property type="match status" value="1"/>
</dbReference>
<dbReference type="InterPro" id="IPR012340">
    <property type="entry name" value="NA-bd_OB-fold"/>
</dbReference>
<dbReference type="RefSeq" id="WP_012531169.1">
    <property type="nucleotide sequence ID" value="NC_011146.1"/>
</dbReference>
<dbReference type="OrthoDB" id="9800919at2"/>
<evidence type="ECO:0000313" key="6">
    <source>
        <dbReference type="Proteomes" id="UP000008825"/>
    </source>
</evidence>
<dbReference type="GO" id="GO:0005829">
    <property type="term" value="C:cytosol"/>
    <property type="evidence" value="ECO:0007669"/>
    <property type="project" value="UniProtKB-ARBA"/>
</dbReference>
<dbReference type="HOGENOM" id="CLU_117621_6_1_7"/>
<accession>B5EHU4</accession>
<reference evidence="5 6" key="1">
    <citation type="submission" date="2008-07" db="EMBL/GenBank/DDBJ databases">
        <title>Complete sequence of Geobacter bemidjiensis BEM.</title>
        <authorList>
            <consortium name="US DOE Joint Genome Institute"/>
            <person name="Lucas S."/>
            <person name="Copeland A."/>
            <person name="Lapidus A."/>
            <person name="Glavina del Rio T."/>
            <person name="Dalin E."/>
            <person name="Tice H."/>
            <person name="Bruce D."/>
            <person name="Goodwin L."/>
            <person name="Pitluck S."/>
            <person name="Kiss H."/>
            <person name="Brettin T."/>
            <person name="Detter J.C."/>
            <person name="Han C."/>
            <person name="Kuske C.R."/>
            <person name="Schmutz J."/>
            <person name="Larimer F."/>
            <person name="Land M."/>
            <person name="Hauser L."/>
            <person name="Kyrpides N."/>
            <person name="Lykidis A."/>
            <person name="Lovley D."/>
            <person name="Richardson P."/>
        </authorList>
    </citation>
    <scope>NUCLEOTIDE SEQUENCE [LARGE SCALE GENOMIC DNA]</scope>
    <source>
        <strain evidence="6">ATCC BAA-1014 / DSM 16622 / JCM 12645 / Bem</strain>
    </source>
</reference>
<name>B5EHU4_CITBB</name>
<evidence type="ECO:0000256" key="1">
    <source>
        <dbReference type="ARBA" id="ARBA00004496"/>
    </source>
</evidence>
<organism evidence="5 6">
    <name type="scientific">Citrifermentans bemidjiense (strain ATCC BAA-1014 / DSM 16622 / JCM 12645 / Bem)</name>
    <name type="common">Geobacter bemidjiensis</name>
    <dbReference type="NCBI Taxonomy" id="404380"/>
    <lineage>
        <taxon>Bacteria</taxon>
        <taxon>Pseudomonadati</taxon>
        <taxon>Thermodesulfobacteriota</taxon>
        <taxon>Desulfuromonadia</taxon>
        <taxon>Geobacterales</taxon>
        <taxon>Geobacteraceae</taxon>
        <taxon>Citrifermentans</taxon>
    </lineage>
</organism>
<dbReference type="AlphaFoldDB" id="B5EHU4"/>
<dbReference type="Gene3D" id="2.40.50.140">
    <property type="entry name" value="Nucleic acid-binding proteins"/>
    <property type="match status" value="1"/>
</dbReference>
<dbReference type="eggNOG" id="COG1278">
    <property type="taxonomic scope" value="Bacteria"/>
</dbReference>
<feature type="domain" description="CSD" evidence="4">
    <location>
        <begin position="1"/>
        <end position="65"/>
    </location>
</feature>
<evidence type="ECO:0000256" key="3">
    <source>
        <dbReference type="RuleBase" id="RU000408"/>
    </source>
</evidence>
<dbReference type="Pfam" id="PF00313">
    <property type="entry name" value="CSD"/>
    <property type="match status" value="1"/>
</dbReference>
<keyword evidence="2" id="KW-0963">Cytoplasm</keyword>
<dbReference type="SUPFAM" id="SSF50249">
    <property type="entry name" value="Nucleic acid-binding proteins"/>
    <property type="match status" value="1"/>
</dbReference>
<dbReference type="SMART" id="SM00357">
    <property type="entry name" value="CSP"/>
    <property type="match status" value="1"/>
</dbReference>
<dbReference type="FunFam" id="2.40.50.140:FF:000006">
    <property type="entry name" value="Cold shock protein CspC"/>
    <property type="match status" value="1"/>
</dbReference>
<dbReference type="PROSITE" id="PS51857">
    <property type="entry name" value="CSD_2"/>
    <property type="match status" value="1"/>
</dbReference>
<dbReference type="Gene3D" id="6.20.370.130">
    <property type="match status" value="1"/>
</dbReference>
<dbReference type="PANTHER" id="PTHR11544">
    <property type="entry name" value="COLD SHOCK DOMAIN CONTAINING PROTEINS"/>
    <property type="match status" value="1"/>
</dbReference>
<evidence type="ECO:0000313" key="5">
    <source>
        <dbReference type="EMBL" id="ACH39743.1"/>
    </source>
</evidence>
<dbReference type="CDD" id="cd04458">
    <property type="entry name" value="CSP_CDS"/>
    <property type="match status" value="1"/>
</dbReference>
<dbReference type="InterPro" id="IPR012156">
    <property type="entry name" value="Cold_shock_CspA"/>
</dbReference>
<gene>
    <name evidence="5" type="ordered locus">Gbem_2739</name>
</gene>
<dbReference type="InterPro" id="IPR011129">
    <property type="entry name" value="CSD"/>
</dbReference>
<dbReference type="EMBL" id="CP001124">
    <property type="protein sequence ID" value="ACH39743.1"/>
    <property type="molecule type" value="Genomic_DNA"/>
</dbReference>
<evidence type="ECO:0000259" key="4">
    <source>
        <dbReference type="PROSITE" id="PS51857"/>
    </source>
</evidence>
<reference evidence="5 6" key="2">
    <citation type="journal article" date="2010" name="BMC Genomics">
        <title>The genome of Geobacter bemidjiensis, exemplar for the subsurface clade of Geobacter species that predominate in Fe(III)-reducing subsurface environments.</title>
        <authorList>
            <person name="Aklujkar M."/>
            <person name="Young N.D."/>
            <person name="Holmes D."/>
            <person name="Chavan M."/>
            <person name="Risso C."/>
            <person name="Kiss H.E."/>
            <person name="Han C.S."/>
            <person name="Land M.L."/>
            <person name="Lovley D.R."/>
        </authorList>
    </citation>
    <scope>NUCLEOTIDE SEQUENCE [LARGE SCALE GENOMIC DNA]</scope>
    <source>
        <strain evidence="6">ATCC BAA-1014 / DSM 16622 / JCM 12645 / Bem</strain>
    </source>
</reference>
<dbReference type="KEGG" id="gbm:Gbem_2739"/>
<dbReference type="InterPro" id="IPR050181">
    <property type="entry name" value="Cold_shock_domain"/>
</dbReference>
<dbReference type="STRING" id="404380.Gbem_2739"/>
<dbReference type="PIRSF" id="PIRSF002599">
    <property type="entry name" value="Cold_shock_A"/>
    <property type="match status" value="1"/>
</dbReference>
<protein>
    <submittedName>
        <fullName evidence="5">Cold shock DNA/RNA-binding protein</fullName>
    </submittedName>
</protein>
<dbReference type="Proteomes" id="UP000008825">
    <property type="component" value="Chromosome"/>
</dbReference>
<dbReference type="PRINTS" id="PR00050">
    <property type="entry name" value="COLDSHOCK"/>
</dbReference>
<comment type="subcellular location">
    <subcellularLocation>
        <location evidence="1 3">Cytoplasm</location>
    </subcellularLocation>
</comment>
<sequence length="68" mass="7209">MAQGKVKWFNDAKGFGFIEQDNGEDVFVHFSAITGDGFKSLAEGESVSFDVTNGPKGLQAANVKKLGA</sequence>
<evidence type="ECO:0000256" key="2">
    <source>
        <dbReference type="ARBA" id="ARBA00022490"/>
    </source>
</evidence>
<dbReference type="InterPro" id="IPR002059">
    <property type="entry name" value="CSP_DNA-bd"/>
</dbReference>